<evidence type="ECO:0000256" key="1">
    <source>
        <dbReference type="ARBA" id="ARBA00004123"/>
    </source>
</evidence>
<dbReference type="AlphaFoldDB" id="A0AAN8S8V5"/>
<feature type="domain" description="C2H2-type" evidence="8">
    <location>
        <begin position="235"/>
        <end position="262"/>
    </location>
</feature>
<dbReference type="Pfam" id="PF00096">
    <property type="entry name" value="zf-C2H2"/>
    <property type="match status" value="5"/>
</dbReference>
<dbReference type="EMBL" id="JAWJWE010000003">
    <property type="protein sequence ID" value="KAK6639724.1"/>
    <property type="molecule type" value="Genomic_DNA"/>
</dbReference>
<dbReference type="PROSITE" id="PS00028">
    <property type="entry name" value="ZINC_FINGER_C2H2_1"/>
    <property type="match status" value="6"/>
</dbReference>
<dbReference type="PROSITE" id="PS50157">
    <property type="entry name" value="ZINC_FINGER_C2H2_2"/>
    <property type="match status" value="6"/>
</dbReference>
<keyword evidence="6" id="KW-0539">Nucleus</keyword>
<feature type="domain" description="C2H2-type" evidence="8">
    <location>
        <begin position="291"/>
        <end position="318"/>
    </location>
</feature>
<evidence type="ECO:0000256" key="6">
    <source>
        <dbReference type="ARBA" id="ARBA00023242"/>
    </source>
</evidence>
<keyword evidence="3" id="KW-0677">Repeat</keyword>
<dbReference type="GO" id="GO:0008270">
    <property type="term" value="F:zinc ion binding"/>
    <property type="evidence" value="ECO:0007669"/>
    <property type="project" value="UniProtKB-KW"/>
</dbReference>
<organism evidence="9 10">
    <name type="scientific">Polyplax serrata</name>
    <name type="common">Common mouse louse</name>
    <dbReference type="NCBI Taxonomy" id="468196"/>
    <lineage>
        <taxon>Eukaryota</taxon>
        <taxon>Metazoa</taxon>
        <taxon>Ecdysozoa</taxon>
        <taxon>Arthropoda</taxon>
        <taxon>Hexapoda</taxon>
        <taxon>Insecta</taxon>
        <taxon>Pterygota</taxon>
        <taxon>Neoptera</taxon>
        <taxon>Paraneoptera</taxon>
        <taxon>Psocodea</taxon>
        <taxon>Troctomorpha</taxon>
        <taxon>Phthiraptera</taxon>
        <taxon>Anoplura</taxon>
        <taxon>Polyplacidae</taxon>
        <taxon>Polyplax</taxon>
    </lineage>
</organism>
<name>A0AAN8S8V5_POLSC</name>
<gene>
    <name evidence="9" type="ORF">RUM43_007999</name>
</gene>
<protein>
    <recommendedName>
        <fullName evidence="8">C2H2-type domain-containing protein</fullName>
    </recommendedName>
</protein>
<comment type="caution">
    <text evidence="9">The sequence shown here is derived from an EMBL/GenBank/DDBJ whole genome shotgun (WGS) entry which is preliminary data.</text>
</comment>
<evidence type="ECO:0000256" key="7">
    <source>
        <dbReference type="PROSITE-ProRule" id="PRU00042"/>
    </source>
</evidence>
<keyword evidence="4 7" id="KW-0863">Zinc-finger</keyword>
<evidence type="ECO:0000256" key="2">
    <source>
        <dbReference type="ARBA" id="ARBA00022723"/>
    </source>
</evidence>
<dbReference type="Proteomes" id="UP001372834">
    <property type="component" value="Unassembled WGS sequence"/>
</dbReference>
<dbReference type="GO" id="GO:0005634">
    <property type="term" value="C:nucleus"/>
    <property type="evidence" value="ECO:0007669"/>
    <property type="project" value="UniProtKB-SubCell"/>
</dbReference>
<dbReference type="SUPFAM" id="SSF57667">
    <property type="entry name" value="beta-beta-alpha zinc fingers"/>
    <property type="match status" value="3"/>
</dbReference>
<feature type="domain" description="C2H2-type" evidence="8">
    <location>
        <begin position="319"/>
        <end position="346"/>
    </location>
</feature>
<proteinExistence type="predicted"/>
<reference evidence="9 10" key="1">
    <citation type="submission" date="2023-10" db="EMBL/GenBank/DDBJ databases">
        <title>Genomes of two closely related lineages of the louse Polyplax serrata with different host specificities.</title>
        <authorList>
            <person name="Martinu J."/>
            <person name="Tarabai H."/>
            <person name="Stefka J."/>
            <person name="Hypsa V."/>
        </authorList>
    </citation>
    <scope>NUCLEOTIDE SEQUENCE [LARGE SCALE GENOMIC DNA]</scope>
    <source>
        <strain evidence="9">HR10_N</strain>
    </source>
</reference>
<evidence type="ECO:0000313" key="10">
    <source>
        <dbReference type="Proteomes" id="UP001372834"/>
    </source>
</evidence>
<feature type="domain" description="C2H2-type" evidence="8">
    <location>
        <begin position="347"/>
        <end position="369"/>
    </location>
</feature>
<feature type="domain" description="C2H2-type" evidence="8">
    <location>
        <begin position="376"/>
        <end position="404"/>
    </location>
</feature>
<dbReference type="InterPro" id="IPR013087">
    <property type="entry name" value="Znf_C2H2_type"/>
</dbReference>
<dbReference type="PANTHER" id="PTHR16515:SF66">
    <property type="entry name" value="C2H2-TYPE DOMAIN-CONTAINING PROTEIN"/>
    <property type="match status" value="1"/>
</dbReference>
<comment type="subcellular location">
    <subcellularLocation>
        <location evidence="1">Nucleus</location>
    </subcellularLocation>
</comment>
<dbReference type="GO" id="GO:0003677">
    <property type="term" value="F:DNA binding"/>
    <property type="evidence" value="ECO:0007669"/>
    <property type="project" value="UniProtKB-KW"/>
</dbReference>
<dbReference type="FunFam" id="3.30.160.60:FF:000446">
    <property type="entry name" value="Zinc finger protein"/>
    <property type="match status" value="1"/>
</dbReference>
<dbReference type="Gene3D" id="3.30.160.60">
    <property type="entry name" value="Classic Zinc Finger"/>
    <property type="match status" value="6"/>
</dbReference>
<sequence>MKMLQTKQKNLTKVCPQCCKLINSSASRLVHDSCGHSKCRICLLQEITGCLLCNAEEKSLGFKPNFIERDINESCSKNLEPQLRKSVITSVAIQMAEQKETDDTKLSPTIDNDTCHVIKQSLEKDILFPTEIVKRSTGNFYHLKRVFSERFFNEDVNCKRNKGCLSEEKWCSAKDDLKIKEIADSSTEKRNWKLPNHIQVQYYCSVHKLTVNEKEVVKSHMACSMNSEKNDNPLYKCKICDRGYRMISKLNRHMMIHTKNSKFKCGKCGKICTDNYALRTHERTHTKCKPYSCSFCKKKFSGLQNSKRHEKKHKNEKAFMCNECGFQFLTKTELKRHLVTHSNIKSFVCQICSSRFSFKRTLTRHIKTHDVNLIKIKCSYCDSTFKRKDNLERHIKTAHFDVKAQTESFDN</sequence>
<evidence type="ECO:0000256" key="5">
    <source>
        <dbReference type="ARBA" id="ARBA00022833"/>
    </source>
</evidence>
<evidence type="ECO:0000256" key="4">
    <source>
        <dbReference type="ARBA" id="ARBA00022771"/>
    </source>
</evidence>
<evidence type="ECO:0000259" key="8">
    <source>
        <dbReference type="PROSITE" id="PS50157"/>
    </source>
</evidence>
<evidence type="ECO:0000313" key="9">
    <source>
        <dbReference type="EMBL" id="KAK6639724.1"/>
    </source>
</evidence>
<keyword evidence="2" id="KW-0479">Metal-binding</keyword>
<evidence type="ECO:0000256" key="3">
    <source>
        <dbReference type="ARBA" id="ARBA00022737"/>
    </source>
</evidence>
<accession>A0AAN8S8V5</accession>
<dbReference type="PANTHER" id="PTHR16515">
    <property type="entry name" value="PR DOMAIN ZINC FINGER PROTEIN"/>
    <property type="match status" value="1"/>
</dbReference>
<feature type="domain" description="C2H2-type" evidence="8">
    <location>
        <begin position="263"/>
        <end position="290"/>
    </location>
</feature>
<dbReference type="FunFam" id="3.30.160.60:FF:000340">
    <property type="entry name" value="zinc finger protein 473 isoform X1"/>
    <property type="match status" value="1"/>
</dbReference>
<dbReference type="SMART" id="SM00355">
    <property type="entry name" value="ZnF_C2H2"/>
    <property type="match status" value="7"/>
</dbReference>
<dbReference type="GO" id="GO:0010468">
    <property type="term" value="P:regulation of gene expression"/>
    <property type="evidence" value="ECO:0007669"/>
    <property type="project" value="TreeGrafter"/>
</dbReference>
<dbReference type="InterPro" id="IPR036236">
    <property type="entry name" value="Znf_C2H2_sf"/>
</dbReference>
<keyword evidence="5" id="KW-0862">Zinc</keyword>
<dbReference type="InterPro" id="IPR050331">
    <property type="entry name" value="Zinc_finger"/>
</dbReference>